<keyword evidence="1" id="KW-1133">Transmembrane helix</keyword>
<evidence type="ECO:0000313" key="4">
    <source>
        <dbReference type="Proteomes" id="UP000604046"/>
    </source>
</evidence>
<dbReference type="GO" id="GO:0016757">
    <property type="term" value="F:glycosyltransferase activity"/>
    <property type="evidence" value="ECO:0007669"/>
    <property type="project" value="InterPro"/>
</dbReference>
<feature type="transmembrane region" description="Helical" evidence="1">
    <location>
        <begin position="6"/>
        <end position="27"/>
    </location>
</feature>
<protein>
    <recommendedName>
        <fullName evidence="2">Glycosyltransferase 61 catalytic domain-containing protein</fullName>
    </recommendedName>
</protein>
<dbReference type="OrthoDB" id="409963at2759"/>
<reference evidence="3" key="1">
    <citation type="submission" date="2021-02" db="EMBL/GenBank/DDBJ databases">
        <authorList>
            <person name="Dougan E. K."/>
            <person name="Rhodes N."/>
            <person name="Thang M."/>
            <person name="Chan C."/>
        </authorList>
    </citation>
    <scope>NUCLEOTIDE SEQUENCE</scope>
</reference>
<evidence type="ECO:0000259" key="2">
    <source>
        <dbReference type="Pfam" id="PF04577"/>
    </source>
</evidence>
<feature type="domain" description="Glycosyltransferase 61 catalytic" evidence="2">
    <location>
        <begin position="278"/>
        <end position="383"/>
    </location>
</feature>
<evidence type="ECO:0000256" key="1">
    <source>
        <dbReference type="SAM" id="Phobius"/>
    </source>
</evidence>
<keyword evidence="4" id="KW-1185">Reference proteome</keyword>
<keyword evidence="1" id="KW-0472">Membrane</keyword>
<comment type="caution">
    <text evidence="3">The sequence shown here is derived from an EMBL/GenBank/DDBJ whole genome shotgun (WGS) entry which is preliminary data.</text>
</comment>
<proteinExistence type="predicted"/>
<keyword evidence="1" id="KW-0812">Transmembrane</keyword>
<dbReference type="InterPro" id="IPR049625">
    <property type="entry name" value="Glyco_transf_61_cat"/>
</dbReference>
<dbReference type="Pfam" id="PF04577">
    <property type="entry name" value="Glyco_transf_61"/>
    <property type="match status" value="1"/>
</dbReference>
<dbReference type="Proteomes" id="UP000604046">
    <property type="component" value="Unassembled WGS sequence"/>
</dbReference>
<organism evidence="3 4">
    <name type="scientific">Symbiodinium natans</name>
    <dbReference type="NCBI Taxonomy" id="878477"/>
    <lineage>
        <taxon>Eukaryota</taxon>
        <taxon>Sar</taxon>
        <taxon>Alveolata</taxon>
        <taxon>Dinophyceae</taxon>
        <taxon>Suessiales</taxon>
        <taxon>Symbiodiniaceae</taxon>
        <taxon>Symbiodinium</taxon>
    </lineage>
</organism>
<dbReference type="AlphaFoldDB" id="A0A812T3D9"/>
<accession>A0A812T3D9</accession>
<dbReference type="EMBL" id="CAJNDS010002518">
    <property type="protein sequence ID" value="CAE7508426.1"/>
    <property type="molecule type" value="Genomic_DNA"/>
</dbReference>
<name>A0A812T3D9_9DINO</name>
<evidence type="ECO:0000313" key="3">
    <source>
        <dbReference type="EMBL" id="CAE7508426.1"/>
    </source>
</evidence>
<sequence length="490" mass="55196">MAQKRWTSLSWATATFICFMLAFVASLRPFRSEAIRSQADPGHPSILASEAPATLQRQPAQEVPVQQGQLQEVQLQEARTGVAAEPAEPLGPYHDITLPGPDNASSTWQPHVIMDLDVLKRQKERLYPLDKEYVGCTKACGSKCLAPYVHGQCPDWACCAAAKPASDDSHVILPHARLIAFQSRCTGNIGHTFHEKFWPLFWWTIVHSESDMAILVDRNLYLPACAKAPKLSWTDELFWSVARELRWTVYNRSQAEIYCAQGDLHIVRACAKHRTLRPKHLVSFGKRVIWSAVLGHEPSRVSLPDSAQRVLIYSRGRSSYRRILEPHRLKPLFDEKFDLQIVDDIPEKLVDQARLFSGSSLLLAPNGGWMPNVVFMPSQACLVELHLYRKDSWVEMFGLSSTIAELLLIVGDYSDPTKPRIVRPKREASGGDDDFLVTGGKDNLFRDIRKQMLRSRVCKAYLAKLDINRWDDPGICSNLGSSSHPYSATL</sequence>
<gene>
    <name evidence="3" type="ORF">SNAT2548_LOCUS28472</name>
</gene>